<dbReference type="Proteomes" id="UP000233551">
    <property type="component" value="Unassembled WGS sequence"/>
</dbReference>
<dbReference type="EMBL" id="PGOL01002944">
    <property type="protein sequence ID" value="PKI44125.1"/>
    <property type="molecule type" value="Genomic_DNA"/>
</dbReference>
<sequence length="92" mass="10177">MEPSTFSFASRMSSLSSKFFGDGVKMLLHFLPLELESFTRVGGDRGGVGIVLIEDVIVGLVEVFVFAEESGYVVILLLGGHLPGMMRRRRKR</sequence>
<dbReference type="AlphaFoldDB" id="A0A2I0IJF0"/>
<keyword evidence="1" id="KW-1133">Transmembrane helix</keyword>
<name>A0A2I0IJF0_PUNGR</name>
<keyword evidence="1" id="KW-0472">Membrane</keyword>
<keyword evidence="1" id="KW-0812">Transmembrane</keyword>
<gene>
    <name evidence="2" type="ORF">CRG98_035469</name>
</gene>
<protein>
    <submittedName>
        <fullName evidence="2">Uncharacterized protein</fullName>
    </submittedName>
</protein>
<feature type="transmembrane region" description="Helical" evidence="1">
    <location>
        <begin position="56"/>
        <end position="82"/>
    </location>
</feature>
<comment type="caution">
    <text evidence="2">The sequence shown here is derived from an EMBL/GenBank/DDBJ whole genome shotgun (WGS) entry which is preliminary data.</text>
</comment>
<reference evidence="2 3" key="1">
    <citation type="submission" date="2017-11" db="EMBL/GenBank/DDBJ databases">
        <title>De-novo sequencing of pomegranate (Punica granatum L.) genome.</title>
        <authorList>
            <person name="Akparov Z."/>
            <person name="Amiraslanov A."/>
            <person name="Hajiyeva S."/>
            <person name="Abbasov M."/>
            <person name="Kaur K."/>
            <person name="Hamwieh A."/>
            <person name="Solovyev V."/>
            <person name="Salamov A."/>
            <person name="Braich B."/>
            <person name="Kosarev P."/>
            <person name="Mahmoud A."/>
            <person name="Hajiyev E."/>
            <person name="Babayeva S."/>
            <person name="Izzatullayeva V."/>
            <person name="Mammadov A."/>
            <person name="Mammadov A."/>
            <person name="Sharifova S."/>
            <person name="Ojaghi J."/>
            <person name="Eynullazada K."/>
            <person name="Bayramov B."/>
            <person name="Abdulazimova A."/>
            <person name="Shahmuradov I."/>
        </authorList>
    </citation>
    <scope>NUCLEOTIDE SEQUENCE [LARGE SCALE GENOMIC DNA]</scope>
    <source>
        <strain evidence="3">cv. AG2017</strain>
        <tissue evidence="2">Leaf</tissue>
    </source>
</reference>
<organism evidence="2 3">
    <name type="scientific">Punica granatum</name>
    <name type="common">Pomegranate</name>
    <dbReference type="NCBI Taxonomy" id="22663"/>
    <lineage>
        <taxon>Eukaryota</taxon>
        <taxon>Viridiplantae</taxon>
        <taxon>Streptophyta</taxon>
        <taxon>Embryophyta</taxon>
        <taxon>Tracheophyta</taxon>
        <taxon>Spermatophyta</taxon>
        <taxon>Magnoliopsida</taxon>
        <taxon>eudicotyledons</taxon>
        <taxon>Gunneridae</taxon>
        <taxon>Pentapetalae</taxon>
        <taxon>rosids</taxon>
        <taxon>malvids</taxon>
        <taxon>Myrtales</taxon>
        <taxon>Lythraceae</taxon>
        <taxon>Punica</taxon>
    </lineage>
</organism>
<keyword evidence="3" id="KW-1185">Reference proteome</keyword>
<evidence type="ECO:0000256" key="1">
    <source>
        <dbReference type="SAM" id="Phobius"/>
    </source>
</evidence>
<evidence type="ECO:0000313" key="2">
    <source>
        <dbReference type="EMBL" id="PKI44125.1"/>
    </source>
</evidence>
<proteinExistence type="predicted"/>
<evidence type="ECO:0000313" key="3">
    <source>
        <dbReference type="Proteomes" id="UP000233551"/>
    </source>
</evidence>
<accession>A0A2I0IJF0</accession>